<dbReference type="InterPro" id="IPR032675">
    <property type="entry name" value="LRR_dom_sf"/>
</dbReference>
<sequence length="420" mass="47476">MANLTNIAPELILEILSHLKFDRATLSQFALVCVKSRPLAQQVLLKYLNLVLDAPVGGGASPFDYLISMLDREPKLRVFPRNLFITWSARGNNVAPQLSALLERLPGLEVLHISTPRKMGRRSIAAELVINAAGLPVHTLTRLAMFRWSGGNITSTAVNEVMKLPAMQYISLQFPPLRYGVEVEFSDRFASLRRLEVGNWEISGQDDTLAALLRKTTSLEVLDVYMGEEGARLALPYQLGLPHNLGPTLEPIRHTLTYLTIDGPRFDMINLDLTGFTSLTTIRALSDLFCCYNRTDRLRDGMHWKLPKSLRVLELVFMSRRGFFLCAPDPGMSDIRPNPDLEIDWLCQLAVKKPTHFPGLRSVCIGEDVWDDRMRSEKMVAPEKLLSAFEANKVFLQIHFRIVEPNFVHRFGSMRFGSSR</sequence>
<dbReference type="OrthoDB" id="3522729at2759"/>
<dbReference type="Proteomes" id="UP000235786">
    <property type="component" value="Unassembled WGS sequence"/>
</dbReference>
<protein>
    <recommendedName>
        <fullName evidence="3">F-box domain-containing protein</fullName>
    </recommendedName>
</protein>
<dbReference type="EMBL" id="KZ613944">
    <property type="protein sequence ID" value="PMD41137.1"/>
    <property type="molecule type" value="Genomic_DNA"/>
</dbReference>
<organism evidence="1 2">
    <name type="scientific">Hyaloscypha variabilis (strain UAMH 11265 / GT02V1 / F)</name>
    <name type="common">Meliniomyces variabilis</name>
    <dbReference type="NCBI Taxonomy" id="1149755"/>
    <lineage>
        <taxon>Eukaryota</taxon>
        <taxon>Fungi</taxon>
        <taxon>Dikarya</taxon>
        <taxon>Ascomycota</taxon>
        <taxon>Pezizomycotina</taxon>
        <taxon>Leotiomycetes</taxon>
        <taxon>Helotiales</taxon>
        <taxon>Hyaloscyphaceae</taxon>
        <taxon>Hyaloscypha</taxon>
        <taxon>Hyaloscypha variabilis</taxon>
    </lineage>
</organism>
<name>A0A2J6RRK2_HYAVF</name>
<gene>
    <name evidence="1" type="ORF">L207DRAFT_511086</name>
</gene>
<dbReference type="Gene3D" id="3.80.10.10">
    <property type="entry name" value="Ribonuclease Inhibitor"/>
    <property type="match status" value="1"/>
</dbReference>
<proteinExistence type="predicted"/>
<dbReference type="SUPFAM" id="SSF52058">
    <property type="entry name" value="L domain-like"/>
    <property type="match status" value="1"/>
</dbReference>
<keyword evidence="2" id="KW-1185">Reference proteome</keyword>
<evidence type="ECO:0008006" key="3">
    <source>
        <dbReference type="Google" id="ProtNLM"/>
    </source>
</evidence>
<reference evidence="1 2" key="1">
    <citation type="submission" date="2016-04" db="EMBL/GenBank/DDBJ databases">
        <title>A degradative enzymes factory behind the ericoid mycorrhizal symbiosis.</title>
        <authorList>
            <consortium name="DOE Joint Genome Institute"/>
            <person name="Martino E."/>
            <person name="Morin E."/>
            <person name="Grelet G."/>
            <person name="Kuo A."/>
            <person name="Kohler A."/>
            <person name="Daghino S."/>
            <person name="Barry K."/>
            <person name="Choi C."/>
            <person name="Cichocki N."/>
            <person name="Clum A."/>
            <person name="Copeland A."/>
            <person name="Hainaut M."/>
            <person name="Haridas S."/>
            <person name="Labutti K."/>
            <person name="Lindquist E."/>
            <person name="Lipzen A."/>
            <person name="Khouja H.-R."/>
            <person name="Murat C."/>
            <person name="Ohm R."/>
            <person name="Olson A."/>
            <person name="Spatafora J."/>
            <person name="Veneault-Fourrey C."/>
            <person name="Henrissat B."/>
            <person name="Grigoriev I."/>
            <person name="Martin F."/>
            <person name="Perotto S."/>
        </authorList>
    </citation>
    <scope>NUCLEOTIDE SEQUENCE [LARGE SCALE GENOMIC DNA]</scope>
    <source>
        <strain evidence="1 2">F</strain>
    </source>
</reference>
<evidence type="ECO:0000313" key="2">
    <source>
        <dbReference type="Proteomes" id="UP000235786"/>
    </source>
</evidence>
<evidence type="ECO:0000313" key="1">
    <source>
        <dbReference type="EMBL" id="PMD41137.1"/>
    </source>
</evidence>
<accession>A0A2J6RRK2</accession>
<dbReference type="AlphaFoldDB" id="A0A2J6RRK2"/>